<name>A0A1W0WLQ8_HYPEX</name>
<comment type="caution">
    <text evidence="4">The sequence shown here is derived from an EMBL/GenBank/DDBJ whole genome shotgun (WGS) entry which is preliminary data.</text>
</comment>
<proteinExistence type="inferred from homology"/>
<dbReference type="PANTHER" id="PTHR11414">
    <property type="entry name" value="CYSTATIN FAMILY MEMBER"/>
    <property type="match status" value="1"/>
</dbReference>
<evidence type="ECO:0000256" key="3">
    <source>
        <dbReference type="ARBA" id="ARBA00022704"/>
    </source>
</evidence>
<comment type="similarity">
    <text evidence="1">Belongs to the cystatin family.</text>
</comment>
<dbReference type="OrthoDB" id="2429551at2759"/>
<reference evidence="5" key="1">
    <citation type="submission" date="2017-01" db="EMBL/GenBank/DDBJ databases">
        <title>Comparative genomics of anhydrobiosis in the tardigrade Hypsibius dujardini.</title>
        <authorList>
            <person name="Yoshida Y."/>
            <person name="Koutsovoulos G."/>
            <person name="Laetsch D."/>
            <person name="Stevens L."/>
            <person name="Kumar S."/>
            <person name="Horikawa D."/>
            <person name="Ishino K."/>
            <person name="Komine S."/>
            <person name="Tomita M."/>
            <person name="Blaxter M."/>
            <person name="Arakawa K."/>
        </authorList>
    </citation>
    <scope>NUCLEOTIDE SEQUENCE [LARGE SCALE GENOMIC DNA]</scope>
    <source>
        <strain evidence="5">Z151</strain>
    </source>
</reference>
<dbReference type="PANTHER" id="PTHR11414:SF21">
    <property type="entry name" value="CYSTATIN 14A, TANDEM DUPLICATE 1-RELATED"/>
    <property type="match status" value="1"/>
</dbReference>
<evidence type="ECO:0000256" key="1">
    <source>
        <dbReference type="ARBA" id="ARBA00009403"/>
    </source>
</evidence>
<keyword evidence="5" id="KW-1185">Reference proteome</keyword>
<dbReference type="SUPFAM" id="SSF54403">
    <property type="entry name" value="Cystatin/monellin"/>
    <property type="match status" value="1"/>
</dbReference>
<keyword evidence="3" id="KW-0789">Thiol protease inhibitor</keyword>
<dbReference type="GO" id="GO:0005829">
    <property type="term" value="C:cytosol"/>
    <property type="evidence" value="ECO:0007669"/>
    <property type="project" value="TreeGrafter"/>
</dbReference>
<dbReference type="InterPro" id="IPR001713">
    <property type="entry name" value="Prot_inh_stefin"/>
</dbReference>
<keyword evidence="2" id="KW-0646">Protease inhibitor</keyword>
<sequence>MSATQPINNNAQQAANQVINLVQEALGGQLTQYRPVSFRYQVVPGGVNYFIKVLVTTNQQGSQYVHLRVGVPTNQIGSLNGMELNRQLADPISYIYIKQCPVQG</sequence>
<evidence type="ECO:0000256" key="2">
    <source>
        <dbReference type="ARBA" id="ARBA00022690"/>
    </source>
</evidence>
<dbReference type="EMBL" id="MTYJ01000078">
    <property type="protein sequence ID" value="OQV16138.1"/>
    <property type="molecule type" value="Genomic_DNA"/>
</dbReference>
<protein>
    <recommendedName>
        <fullName evidence="6">Cystatin domain-containing protein</fullName>
    </recommendedName>
</protein>
<evidence type="ECO:0008006" key="6">
    <source>
        <dbReference type="Google" id="ProtNLM"/>
    </source>
</evidence>
<evidence type="ECO:0000313" key="4">
    <source>
        <dbReference type="EMBL" id="OQV16138.1"/>
    </source>
</evidence>
<dbReference type="AlphaFoldDB" id="A0A1W0WLQ8"/>
<dbReference type="GO" id="GO:0004869">
    <property type="term" value="F:cysteine-type endopeptidase inhibitor activity"/>
    <property type="evidence" value="ECO:0007669"/>
    <property type="project" value="UniProtKB-KW"/>
</dbReference>
<dbReference type="Gene3D" id="3.10.450.10">
    <property type="match status" value="1"/>
</dbReference>
<gene>
    <name evidence="4" type="ORF">BV898_09773</name>
</gene>
<dbReference type="InterPro" id="IPR046350">
    <property type="entry name" value="Cystatin_sf"/>
</dbReference>
<accession>A0A1W0WLQ8</accession>
<evidence type="ECO:0000313" key="5">
    <source>
        <dbReference type="Proteomes" id="UP000192578"/>
    </source>
</evidence>
<dbReference type="Proteomes" id="UP000192578">
    <property type="component" value="Unassembled WGS sequence"/>
</dbReference>
<organism evidence="4 5">
    <name type="scientific">Hypsibius exemplaris</name>
    <name type="common">Freshwater tardigrade</name>
    <dbReference type="NCBI Taxonomy" id="2072580"/>
    <lineage>
        <taxon>Eukaryota</taxon>
        <taxon>Metazoa</taxon>
        <taxon>Ecdysozoa</taxon>
        <taxon>Tardigrada</taxon>
        <taxon>Eutardigrada</taxon>
        <taxon>Parachela</taxon>
        <taxon>Hypsibioidea</taxon>
        <taxon>Hypsibiidae</taxon>
        <taxon>Hypsibius</taxon>
    </lineage>
</organism>